<comment type="caution">
    <text evidence="2">The sequence shown here is derived from an EMBL/GenBank/DDBJ whole genome shotgun (WGS) entry which is preliminary data.</text>
</comment>
<dbReference type="Proteomes" id="UP001295423">
    <property type="component" value="Unassembled WGS sequence"/>
</dbReference>
<feature type="compositionally biased region" description="Basic residues" evidence="1">
    <location>
        <begin position="273"/>
        <end position="287"/>
    </location>
</feature>
<feature type="compositionally biased region" description="Basic and acidic residues" evidence="1">
    <location>
        <begin position="436"/>
        <end position="453"/>
    </location>
</feature>
<feature type="compositionally biased region" description="Basic and acidic residues" evidence="1">
    <location>
        <begin position="625"/>
        <end position="638"/>
    </location>
</feature>
<feature type="compositionally biased region" description="Pro residues" evidence="1">
    <location>
        <begin position="186"/>
        <end position="195"/>
    </location>
</feature>
<feature type="compositionally biased region" description="Basic residues" evidence="1">
    <location>
        <begin position="569"/>
        <end position="581"/>
    </location>
</feature>
<accession>A0AAD2FMV8</accession>
<dbReference type="EMBL" id="CAKOGP040001714">
    <property type="protein sequence ID" value="CAJ1946570.1"/>
    <property type="molecule type" value="Genomic_DNA"/>
</dbReference>
<evidence type="ECO:0000313" key="3">
    <source>
        <dbReference type="Proteomes" id="UP001295423"/>
    </source>
</evidence>
<evidence type="ECO:0000313" key="2">
    <source>
        <dbReference type="EMBL" id="CAJ1946570.1"/>
    </source>
</evidence>
<feature type="compositionally biased region" description="Low complexity" evidence="1">
    <location>
        <begin position="83"/>
        <end position="94"/>
    </location>
</feature>
<name>A0AAD2FMV8_9STRA</name>
<feature type="compositionally biased region" description="Low complexity" evidence="1">
    <location>
        <begin position="518"/>
        <end position="543"/>
    </location>
</feature>
<feature type="compositionally biased region" description="Basic residues" evidence="1">
    <location>
        <begin position="590"/>
        <end position="602"/>
    </location>
</feature>
<feature type="compositionally biased region" description="Low complexity" evidence="1">
    <location>
        <begin position="117"/>
        <end position="130"/>
    </location>
</feature>
<feature type="compositionally biased region" description="Basic residues" evidence="1">
    <location>
        <begin position="228"/>
        <end position="238"/>
    </location>
</feature>
<dbReference type="AlphaFoldDB" id="A0AAD2FMV8"/>
<reference evidence="2" key="1">
    <citation type="submission" date="2023-08" db="EMBL/GenBank/DDBJ databases">
        <authorList>
            <person name="Audoor S."/>
            <person name="Bilcke G."/>
        </authorList>
    </citation>
    <scope>NUCLEOTIDE SEQUENCE</scope>
</reference>
<feature type="compositionally biased region" description="Basic residues" evidence="1">
    <location>
        <begin position="418"/>
        <end position="429"/>
    </location>
</feature>
<protein>
    <submittedName>
        <fullName evidence="2">Uncharacterized protein</fullName>
    </submittedName>
</protein>
<feature type="region of interest" description="Disordered" evidence="1">
    <location>
        <begin position="174"/>
        <end position="325"/>
    </location>
</feature>
<keyword evidence="3" id="KW-1185">Reference proteome</keyword>
<evidence type="ECO:0000256" key="1">
    <source>
        <dbReference type="SAM" id="MobiDB-lite"/>
    </source>
</evidence>
<feature type="compositionally biased region" description="Low complexity" evidence="1">
    <location>
        <begin position="299"/>
        <end position="316"/>
    </location>
</feature>
<proteinExistence type="predicted"/>
<feature type="region of interest" description="Disordered" evidence="1">
    <location>
        <begin position="1"/>
        <end position="159"/>
    </location>
</feature>
<feature type="compositionally biased region" description="Polar residues" evidence="1">
    <location>
        <begin position="639"/>
        <end position="655"/>
    </location>
</feature>
<feature type="region of interest" description="Disordered" evidence="1">
    <location>
        <begin position="407"/>
        <end position="664"/>
    </location>
</feature>
<sequence>MADGEALLAQAASAPETPRRKLKKKSEGKGANKLGRSSSQSKKRELKRSNSGGIAANKTKGRVHRSLSEDDGESKPNQKLKNTSKATETSSLSSSKRHKRKAKKEASGASETRTRSPRTSKSPTRRSMSPLNLISPRSRREESSKSPKSPKSPLAEGGQLTKLYSWWDIAPKHAKLESDDGRDRTPSPPPPPPTSRHPASARSTNTRTMMRKTSDRELPPVPKSAVVTKRKISRRPRKGSFDSIEEHDGLEATKTWLSADVGGNDNDDDSSKKSKSKSKKKRPTHQKQKSEKVSSNYATLLDSPSTSSMTSTTSGESLKDRLKDARPIPQVASLGQLFDIAQGDTGAANDTDSEDDSVGTFASEQQVKWFELELNNPADIVIKAMGEDGSLETTTVPADSAMMNTLSDDISDSFRSTNSKHKHSTKRSKTPSLDETIARDQRFLQNRPSDERTSCTLGTGGTAESEQTAKAANHDARVSDTVPTFGSQDLKTEEEEDDNDNDDDGDDGNDKLDDASSHSRSSGRSTKSSKSSKSNKSSKSSKSLPTRRGGKKKKKDANLASSNHEPRRTVRRSKSNRRQARPKSEGGPRSRSRSGRATRKGSSHPTKPEKPSSSSSEIDEFMAMTKEKSNTAEIKENTDGTMSTATESTMTPDTTTRSRRGSVGAINQTLIQNFQLTF</sequence>
<feature type="compositionally biased region" description="Polar residues" evidence="1">
    <location>
        <begin position="454"/>
        <end position="470"/>
    </location>
</feature>
<gene>
    <name evidence="2" type="ORF">CYCCA115_LOCUS10712</name>
</gene>
<feature type="compositionally biased region" description="Basic and acidic residues" evidence="1">
    <location>
        <begin position="174"/>
        <end position="185"/>
    </location>
</feature>
<feature type="compositionally biased region" description="Basic and acidic residues" evidence="1">
    <location>
        <begin position="508"/>
        <end position="517"/>
    </location>
</feature>
<feature type="compositionally biased region" description="Acidic residues" evidence="1">
    <location>
        <begin position="492"/>
        <end position="507"/>
    </location>
</feature>
<organism evidence="2 3">
    <name type="scientific">Cylindrotheca closterium</name>
    <dbReference type="NCBI Taxonomy" id="2856"/>
    <lineage>
        <taxon>Eukaryota</taxon>
        <taxon>Sar</taxon>
        <taxon>Stramenopiles</taxon>
        <taxon>Ochrophyta</taxon>
        <taxon>Bacillariophyta</taxon>
        <taxon>Bacillariophyceae</taxon>
        <taxon>Bacillariophycidae</taxon>
        <taxon>Bacillariales</taxon>
        <taxon>Bacillariaceae</taxon>
        <taxon>Cylindrotheca</taxon>
    </lineage>
</organism>